<dbReference type="AlphaFoldDB" id="A0A1X0DC12"/>
<gene>
    <name evidence="2" type="ORF">BST25_20340</name>
</gene>
<evidence type="ECO:0000313" key="3">
    <source>
        <dbReference type="Proteomes" id="UP000192566"/>
    </source>
</evidence>
<evidence type="ECO:0000256" key="1">
    <source>
        <dbReference type="SAM" id="MobiDB-lite"/>
    </source>
</evidence>
<comment type="caution">
    <text evidence="2">The sequence shown here is derived from an EMBL/GenBank/DDBJ whole genome shotgun (WGS) entry which is preliminary data.</text>
</comment>
<feature type="region of interest" description="Disordered" evidence="1">
    <location>
        <begin position="1"/>
        <end position="20"/>
    </location>
</feature>
<keyword evidence="3" id="KW-1185">Reference proteome</keyword>
<dbReference type="Proteomes" id="UP000192566">
    <property type="component" value="Unassembled WGS sequence"/>
</dbReference>
<sequence length="87" mass="9213">MSATGSKSLSTPKTLSRAVDEDLPDATGFAGQTMHQGIPNEFIVHVVVFMSNIDTPLHNQDTLLEEAGPSVIWPILGRVLAGRCAPG</sequence>
<dbReference type="EMBL" id="MVHR01000041">
    <property type="protein sequence ID" value="ORA69946.1"/>
    <property type="molecule type" value="Genomic_DNA"/>
</dbReference>
<accession>A0A1X0DC12</accession>
<proteinExistence type="predicted"/>
<reference evidence="2 3" key="1">
    <citation type="submission" date="2017-02" db="EMBL/GenBank/DDBJ databases">
        <title>The new phylogeny of genus Mycobacterium.</title>
        <authorList>
            <person name="Tortoli E."/>
            <person name="Trovato A."/>
            <person name="Cirillo D.M."/>
        </authorList>
    </citation>
    <scope>NUCLEOTIDE SEQUENCE [LARGE SCALE GENOMIC DNA]</scope>
    <source>
        <strain evidence="2 3">DSM 44471</strain>
    </source>
</reference>
<protein>
    <submittedName>
        <fullName evidence="2">Uncharacterized protein</fullName>
    </submittedName>
</protein>
<evidence type="ECO:0000313" key="2">
    <source>
        <dbReference type="EMBL" id="ORA69946.1"/>
    </source>
</evidence>
<name>A0A1X0DC12_MYCHE</name>
<organism evidence="2 3">
    <name type="scientific">Mycobacterium heidelbergense</name>
    <dbReference type="NCBI Taxonomy" id="53376"/>
    <lineage>
        <taxon>Bacteria</taxon>
        <taxon>Bacillati</taxon>
        <taxon>Actinomycetota</taxon>
        <taxon>Actinomycetes</taxon>
        <taxon>Mycobacteriales</taxon>
        <taxon>Mycobacteriaceae</taxon>
        <taxon>Mycobacterium</taxon>
        <taxon>Mycobacterium simiae complex</taxon>
    </lineage>
</organism>
<feature type="compositionally biased region" description="Polar residues" evidence="1">
    <location>
        <begin position="1"/>
        <end position="14"/>
    </location>
</feature>